<protein>
    <recommendedName>
        <fullName evidence="3">HEAT repeat domain-containing protein</fullName>
    </recommendedName>
</protein>
<dbReference type="PANTHER" id="PTHR12697">
    <property type="entry name" value="PBS LYASE HEAT-LIKE PROTEIN"/>
    <property type="match status" value="1"/>
</dbReference>
<accession>A0A1Q2CJB1</accession>
<dbReference type="OrthoDB" id="9134742at2"/>
<evidence type="ECO:0000313" key="2">
    <source>
        <dbReference type="Proteomes" id="UP000188145"/>
    </source>
</evidence>
<dbReference type="RefSeq" id="WP_077684515.1">
    <property type="nucleotide sequence ID" value="NZ_CP019606.1"/>
</dbReference>
<dbReference type="Pfam" id="PF13646">
    <property type="entry name" value="HEAT_2"/>
    <property type="match status" value="2"/>
</dbReference>
<evidence type="ECO:0008006" key="3">
    <source>
        <dbReference type="Google" id="ProtNLM"/>
    </source>
</evidence>
<proteinExistence type="predicted"/>
<dbReference type="InterPro" id="IPR011989">
    <property type="entry name" value="ARM-like"/>
</dbReference>
<dbReference type="InterPro" id="IPR004155">
    <property type="entry name" value="PBS_lyase_HEAT"/>
</dbReference>
<dbReference type="Proteomes" id="UP000188145">
    <property type="component" value="Chromosome"/>
</dbReference>
<dbReference type="STRING" id="1332264.BW730_00015"/>
<reference evidence="2" key="1">
    <citation type="submission" date="2017-02" db="EMBL/GenBank/DDBJ databases">
        <title>Tessaracoccus aquaemaris sp. nov., isolated from the intestine of a Korean rockfish, Sebastes schlegelii, in a marine aquaculture pond.</title>
        <authorList>
            <person name="Tak E.J."/>
            <person name="Bae J.-W."/>
        </authorList>
    </citation>
    <scope>NUCLEOTIDE SEQUENCE [LARGE SCALE GENOMIC DNA]</scope>
    <source>
        <strain evidence="2">NSG39</strain>
    </source>
</reference>
<name>A0A1Q2CJB1_9ACTN</name>
<dbReference type="SMART" id="SM00567">
    <property type="entry name" value="EZ_HEAT"/>
    <property type="match status" value="6"/>
</dbReference>
<dbReference type="InterPro" id="IPR016024">
    <property type="entry name" value="ARM-type_fold"/>
</dbReference>
<dbReference type="KEGG" id="tes:BW730_00015"/>
<dbReference type="GO" id="GO:0016491">
    <property type="term" value="F:oxidoreductase activity"/>
    <property type="evidence" value="ECO:0007669"/>
    <property type="project" value="TreeGrafter"/>
</dbReference>
<dbReference type="PANTHER" id="PTHR12697:SF38">
    <property type="entry name" value="PBS LYASE HEAT DOMAIN PROTEIN REPEAT-CONTAINING PROTEIN"/>
    <property type="match status" value="1"/>
</dbReference>
<dbReference type="AlphaFoldDB" id="A0A1Q2CJB1"/>
<sequence length="244" mass="24837">MNTTQSLIQALGSPDGTQRRHAALALGAQRDASVVGPLVERIRVEADSCVREDLTWAIVQHADQAEAALTDLLASQEPGDRRTAAHVLSKVANPEHFDRVRPLVADEHPDVAIKAYRAAANTGGDAAVEALAARLGDGDLLQRDALSNAFATIGAASTGALVAALSSDRVETREHAAEALGHMGEDAAGAVEALEAAAGDADASVRLTAAASLGQLGEGAAASLGRLSASDDAVVARIAASYLA</sequence>
<dbReference type="SUPFAM" id="SSF48371">
    <property type="entry name" value="ARM repeat"/>
    <property type="match status" value="1"/>
</dbReference>
<dbReference type="EMBL" id="CP019606">
    <property type="protein sequence ID" value="AQP46201.1"/>
    <property type="molecule type" value="Genomic_DNA"/>
</dbReference>
<organism evidence="1 2">
    <name type="scientific">Tessaracoccus aquimaris</name>
    <dbReference type="NCBI Taxonomy" id="1332264"/>
    <lineage>
        <taxon>Bacteria</taxon>
        <taxon>Bacillati</taxon>
        <taxon>Actinomycetota</taxon>
        <taxon>Actinomycetes</taxon>
        <taxon>Propionibacteriales</taxon>
        <taxon>Propionibacteriaceae</taxon>
        <taxon>Tessaracoccus</taxon>
    </lineage>
</organism>
<evidence type="ECO:0000313" key="1">
    <source>
        <dbReference type="EMBL" id="AQP46201.1"/>
    </source>
</evidence>
<dbReference type="Gene3D" id="1.25.10.10">
    <property type="entry name" value="Leucine-rich Repeat Variant"/>
    <property type="match status" value="2"/>
</dbReference>
<keyword evidence="2" id="KW-1185">Reference proteome</keyword>
<gene>
    <name evidence="1" type="ORF">BW730_00015</name>
</gene>